<dbReference type="Proteomes" id="UP000799536">
    <property type="component" value="Unassembled WGS sequence"/>
</dbReference>
<name>A0A9P4MPF4_9PLEO</name>
<dbReference type="AlphaFoldDB" id="A0A9P4MPF4"/>
<evidence type="ECO:0000313" key="2">
    <source>
        <dbReference type="EMBL" id="KAF2198186.1"/>
    </source>
</evidence>
<organism evidence="2 3">
    <name type="scientific">Delitschia confertaspora ATCC 74209</name>
    <dbReference type="NCBI Taxonomy" id="1513339"/>
    <lineage>
        <taxon>Eukaryota</taxon>
        <taxon>Fungi</taxon>
        <taxon>Dikarya</taxon>
        <taxon>Ascomycota</taxon>
        <taxon>Pezizomycotina</taxon>
        <taxon>Dothideomycetes</taxon>
        <taxon>Pleosporomycetidae</taxon>
        <taxon>Pleosporales</taxon>
        <taxon>Delitschiaceae</taxon>
        <taxon>Delitschia</taxon>
    </lineage>
</organism>
<protein>
    <submittedName>
        <fullName evidence="2">Uncharacterized protein</fullName>
    </submittedName>
</protein>
<evidence type="ECO:0000313" key="3">
    <source>
        <dbReference type="Proteomes" id="UP000799536"/>
    </source>
</evidence>
<gene>
    <name evidence="2" type="ORF">GQ43DRAFT_465826</name>
</gene>
<dbReference type="EMBL" id="ML994164">
    <property type="protein sequence ID" value="KAF2198186.1"/>
    <property type="molecule type" value="Genomic_DNA"/>
</dbReference>
<feature type="region of interest" description="Disordered" evidence="1">
    <location>
        <begin position="1"/>
        <end position="34"/>
    </location>
</feature>
<reference evidence="2" key="1">
    <citation type="journal article" date="2020" name="Stud. Mycol.">
        <title>101 Dothideomycetes genomes: a test case for predicting lifestyles and emergence of pathogens.</title>
        <authorList>
            <person name="Haridas S."/>
            <person name="Albert R."/>
            <person name="Binder M."/>
            <person name="Bloem J."/>
            <person name="Labutti K."/>
            <person name="Salamov A."/>
            <person name="Andreopoulos B."/>
            <person name="Baker S."/>
            <person name="Barry K."/>
            <person name="Bills G."/>
            <person name="Bluhm B."/>
            <person name="Cannon C."/>
            <person name="Castanera R."/>
            <person name="Culley D."/>
            <person name="Daum C."/>
            <person name="Ezra D."/>
            <person name="Gonzalez J."/>
            <person name="Henrissat B."/>
            <person name="Kuo A."/>
            <person name="Liang C."/>
            <person name="Lipzen A."/>
            <person name="Lutzoni F."/>
            <person name="Magnuson J."/>
            <person name="Mondo S."/>
            <person name="Nolan M."/>
            <person name="Ohm R."/>
            <person name="Pangilinan J."/>
            <person name="Park H.-J."/>
            <person name="Ramirez L."/>
            <person name="Alfaro M."/>
            <person name="Sun H."/>
            <person name="Tritt A."/>
            <person name="Yoshinaga Y."/>
            <person name="Zwiers L.-H."/>
            <person name="Turgeon B."/>
            <person name="Goodwin S."/>
            <person name="Spatafora J."/>
            <person name="Crous P."/>
            <person name="Grigoriev I."/>
        </authorList>
    </citation>
    <scope>NUCLEOTIDE SEQUENCE</scope>
    <source>
        <strain evidence="2">ATCC 74209</strain>
    </source>
</reference>
<evidence type="ECO:0000256" key="1">
    <source>
        <dbReference type="SAM" id="MobiDB-lite"/>
    </source>
</evidence>
<proteinExistence type="predicted"/>
<keyword evidence="3" id="KW-1185">Reference proteome</keyword>
<accession>A0A9P4MPF4</accession>
<comment type="caution">
    <text evidence="2">The sequence shown here is derived from an EMBL/GenBank/DDBJ whole genome shotgun (WGS) entry which is preliminary data.</text>
</comment>
<sequence>MIRLSRGQKALLNIPTSSTTAPEADQAQRSATDSLKKTQASLNPMLDSPSLSDLHVSKFVKVERAKRGLLVVRNKRSKRIGHSAVTEGWNMAKQELTLKSPKGMRESAMKKKMGIQRTSLYDGSNTSSRNICIFLGRNWTGNPANVKSEGKFK</sequence>
<feature type="compositionally biased region" description="Polar residues" evidence="1">
    <location>
        <begin position="14"/>
        <end position="34"/>
    </location>
</feature>